<accession>A0A1L8DQ21</accession>
<dbReference type="InterPro" id="IPR006693">
    <property type="entry name" value="AB_hydrolase_lipase"/>
</dbReference>
<feature type="active site" description="Charge relay system" evidence="8">
    <location>
        <position position="370"/>
    </location>
</feature>
<evidence type="ECO:0000256" key="8">
    <source>
        <dbReference type="PIRSR" id="PIRSR000862-1"/>
    </source>
</evidence>
<evidence type="ECO:0000256" key="1">
    <source>
        <dbReference type="ARBA" id="ARBA00010701"/>
    </source>
</evidence>
<evidence type="ECO:0000259" key="10">
    <source>
        <dbReference type="Pfam" id="PF04083"/>
    </source>
</evidence>
<dbReference type="PANTHER" id="PTHR11005">
    <property type="entry name" value="LYSOSOMAL ACID LIPASE-RELATED"/>
    <property type="match status" value="1"/>
</dbReference>
<sequence length="427" mass="48340">MLRILLFVALALCTQALPAESPAESPAEIFNVNPENFVELPELSEAEGNDKFTRFPTVVEMIQSYGYPVESHQVQTADGYLLTMHRIPYGRAHGAGPAPNKNVVFLQHGLLCSSADWVVIGPRDGLAYLLADRGYDIWMGNARGNTWSRNHTHINPDRSAFWQFSWHEIGIHDIPAMIDYVTRTTGQQRMHYVGHSQGTTSMFIMLSERPEYNDRIKSAHALAPVAFMNNLRSPFIRALAPFVNSLEMITSLIGMDEFMPSSTMMQLGGYFLCRDEALMQSMCGNVLFLIAGFNSEDMNSTQLPVIMANTPAGASTRQLLHYAQLYNSGHFRQYDFGRLGNMAEYGSWSPPDYRLDRITAPIALHFSDNDWLAAVVDVQRLLGHLRNQIGAFRVPLPAFNHLDFQWAIRVRMLLYDRVMSLIDRWND</sequence>
<feature type="chain" id="PRO_5009875528" description="Lipase" evidence="9">
    <location>
        <begin position="17"/>
        <end position="427"/>
    </location>
</feature>
<keyword evidence="6" id="KW-0325">Glycoprotein</keyword>
<dbReference type="GO" id="GO:0016788">
    <property type="term" value="F:hydrolase activity, acting on ester bonds"/>
    <property type="evidence" value="ECO:0007669"/>
    <property type="project" value="InterPro"/>
</dbReference>
<dbReference type="AlphaFoldDB" id="A0A1L8DQ21"/>
<dbReference type="InterPro" id="IPR025483">
    <property type="entry name" value="Lipase_euk"/>
</dbReference>
<organism evidence="11">
    <name type="scientific">Nyssomyia neivai</name>
    <dbReference type="NCBI Taxonomy" id="330878"/>
    <lineage>
        <taxon>Eukaryota</taxon>
        <taxon>Metazoa</taxon>
        <taxon>Ecdysozoa</taxon>
        <taxon>Arthropoda</taxon>
        <taxon>Hexapoda</taxon>
        <taxon>Insecta</taxon>
        <taxon>Pterygota</taxon>
        <taxon>Neoptera</taxon>
        <taxon>Endopterygota</taxon>
        <taxon>Diptera</taxon>
        <taxon>Nematocera</taxon>
        <taxon>Psychodoidea</taxon>
        <taxon>Psychodidae</taxon>
        <taxon>Nyssomyia</taxon>
    </lineage>
</organism>
<protein>
    <recommendedName>
        <fullName evidence="7">Lipase</fullName>
    </recommendedName>
</protein>
<dbReference type="Pfam" id="PF04083">
    <property type="entry name" value="Abhydro_lipase"/>
    <property type="match status" value="1"/>
</dbReference>
<proteinExistence type="inferred from homology"/>
<keyword evidence="5" id="KW-0443">Lipid metabolism</keyword>
<evidence type="ECO:0000256" key="7">
    <source>
        <dbReference type="PIRNR" id="PIRNR000862"/>
    </source>
</evidence>
<evidence type="ECO:0000256" key="5">
    <source>
        <dbReference type="ARBA" id="ARBA00023098"/>
    </source>
</evidence>
<name>A0A1L8DQ21_9DIPT</name>
<feature type="active site" description="Nucleophile" evidence="8">
    <location>
        <position position="196"/>
    </location>
</feature>
<keyword evidence="2 9" id="KW-0732">Signal</keyword>
<dbReference type="GO" id="GO:0016042">
    <property type="term" value="P:lipid catabolic process"/>
    <property type="evidence" value="ECO:0007669"/>
    <property type="project" value="UniProtKB-KW"/>
</dbReference>
<reference evidence="11" key="1">
    <citation type="submission" date="2016-12" db="EMBL/GenBank/DDBJ databases">
        <title>An insight into the sialome and mialome of the sand fly, Nyssomyia neivai.</title>
        <authorList>
            <person name="Sebastian V."/>
            <person name="Goulart T.M."/>
            <person name="Oliveira W."/>
            <person name="Calvo E."/>
            <person name="Oliveira L.F."/>
            <person name="Pinto M.C."/>
            <person name="Rosselino A.M."/>
            <person name="Ribeiro J.M."/>
        </authorList>
    </citation>
    <scope>NUCLEOTIDE SEQUENCE</scope>
</reference>
<dbReference type="EMBL" id="GFDF01005639">
    <property type="protein sequence ID" value="JAV08445.1"/>
    <property type="molecule type" value="Transcribed_RNA"/>
</dbReference>
<dbReference type="FunFam" id="3.40.50.1820:FF:000021">
    <property type="entry name" value="Lipase"/>
    <property type="match status" value="1"/>
</dbReference>
<feature type="signal peptide" evidence="9">
    <location>
        <begin position="1"/>
        <end position="16"/>
    </location>
</feature>
<evidence type="ECO:0000256" key="2">
    <source>
        <dbReference type="ARBA" id="ARBA00022729"/>
    </source>
</evidence>
<evidence type="ECO:0000256" key="9">
    <source>
        <dbReference type="SAM" id="SignalP"/>
    </source>
</evidence>
<evidence type="ECO:0000256" key="3">
    <source>
        <dbReference type="ARBA" id="ARBA00022801"/>
    </source>
</evidence>
<dbReference type="Gene3D" id="3.40.50.1820">
    <property type="entry name" value="alpha/beta hydrolase"/>
    <property type="match status" value="1"/>
</dbReference>
<dbReference type="PIRSF" id="PIRSF000862">
    <property type="entry name" value="Steryl_ester_lip"/>
    <property type="match status" value="1"/>
</dbReference>
<keyword evidence="3 7" id="KW-0378">Hydrolase</keyword>
<feature type="domain" description="Partial AB-hydrolase lipase" evidence="10">
    <location>
        <begin position="58"/>
        <end position="119"/>
    </location>
</feature>
<dbReference type="SUPFAM" id="SSF53474">
    <property type="entry name" value="alpha/beta-Hydrolases"/>
    <property type="match status" value="1"/>
</dbReference>
<keyword evidence="4 7" id="KW-0442">Lipid degradation</keyword>
<evidence type="ECO:0000256" key="6">
    <source>
        <dbReference type="ARBA" id="ARBA00023180"/>
    </source>
</evidence>
<evidence type="ECO:0000256" key="4">
    <source>
        <dbReference type="ARBA" id="ARBA00022963"/>
    </source>
</evidence>
<feature type="active site" description="Charge relay system" evidence="8">
    <location>
        <position position="401"/>
    </location>
</feature>
<dbReference type="InterPro" id="IPR029058">
    <property type="entry name" value="AB_hydrolase_fold"/>
</dbReference>
<comment type="similarity">
    <text evidence="1 7">Belongs to the AB hydrolase superfamily. Lipase family.</text>
</comment>
<evidence type="ECO:0000313" key="11">
    <source>
        <dbReference type="EMBL" id="JAV08445.1"/>
    </source>
</evidence>